<reference evidence="5 6" key="1">
    <citation type="submission" date="2018-03" db="EMBL/GenBank/DDBJ databases">
        <title>Draft genome sequence of Rohu Carp (Labeo rohita).</title>
        <authorList>
            <person name="Das P."/>
            <person name="Kushwaha B."/>
            <person name="Joshi C.G."/>
            <person name="Kumar D."/>
            <person name="Nagpure N.S."/>
            <person name="Sahoo L."/>
            <person name="Das S.P."/>
            <person name="Bit A."/>
            <person name="Patnaik S."/>
            <person name="Meher P.K."/>
            <person name="Jayasankar P."/>
            <person name="Koringa P.G."/>
            <person name="Patel N.V."/>
            <person name="Hinsu A.T."/>
            <person name="Kumar R."/>
            <person name="Pandey M."/>
            <person name="Agarwal S."/>
            <person name="Srivastava S."/>
            <person name="Singh M."/>
            <person name="Iquebal M.A."/>
            <person name="Jaiswal S."/>
            <person name="Angadi U.B."/>
            <person name="Kumar N."/>
            <person name="Raza M."/>
            <person name="Shah T.M."/>
            <person name="Rai A."/>
            <person name="Jena J.K."/>
        </authorList>
    </citation>
    <scope>NUCLEOTIDE SEQUENCE [LARGE SCALE GENOMIC DNA]</scope>
    <source>
        <strain evidence="5">DASCIFA01</strain>
        <tissue evidence="5">Testis</tissue>
    </source>
</reference>
<evidence type="ECO:0000259" key="4">
    <source>
        <dbReference type="PROSITE" id="PS51304"/>
    </source>
</evidence>
<evidence type="ECO:0000313" key="6">
    <source>
        <dbReference type="Proteomes" id="UP000290572"/>
    </source>
</evidence>
<dbReference type="InterPro" id="IPR013320">
    <property type="entry name" value="ConA-like_dom_sf"/>
</dbReference>
<accession>A0A498N282</accession>
<keyword evidence="6" id="KW-1185">Reference proteome</keyword>
<name>A0A498N282_LABRO</name>
<dbReference type="AlphaFoldDB" id="A0A498N282"/>
<dbReference type="PANTHER" id="PTHR11346">
    <property type="entry name" value="GALECTIN"/>
    <property type="match status" value="1"/>
</dbReference>
<dbReference type="InterPro" id="IPR001079">
    <property type="entry name" value="Galectin_CRD"/>
</dbReference>
<keyword evidence="1 2" id="KW-0430">Lectin</keyword>
<dbReference type="Gene3D" id="2.60.120.200">
    <property type="match status" value="2"/>
</dbReference>
<dbReference type="Pfam" id="PF00337">
    <property type="entry name" value="Gal-bind_lectin"/>
    <property type="match status" value="2"/>
</dbReference>
<dbReference type="InterPro" id="IPR044156">
    <property type="entry name" value="Galectin-like"/>
</dbReference>
<evidence type="ECO:0000313" key="5">
    <source>
        <dbReference type="EMBL" id="RXN22877.1"/>
    </source>
</evidence>
<dbReference type="SMART" id="SM00908">
    <property type="entry name" value="Gal-bind_lectin"/>
    <property type="match status" value="1"/>
</dbReference>
<sequence>MTSTAPSSSRPSTVRDGVKKVKYSTTGIGTRSRSLEKLTLDSDSLYEDELRDNREHVTTLPMIQVSGLEGTVMVFRPWNERDLKEAMSHLPHPKDSGETFATDLDMFCQEFSPTMQELKPMQAFATPEEKKQWVKAECKLKNKIWLSTEDKPCLPKHFFPHYAKLVHGLDHISKVIDQLPRAKGDVWLTEPIPFTAVIQGGLLEGMSITLCGRVLPDAGRFSVDLSYGSDVVLHVNPRYEAIWLLYAAAPGSFVTIFCSCDTYEVFVNGEKTHTFNHRYSYLEQIDVLDIRGDVHLTFVQP</sequence>
<dbReference type="Proteomes" id="UP000290572">
    <property type="component" value="Unassembled WGS sequence"/>
</dbReference>
<feature type="compositionally biased region" description="Low complexity" evidence="3">
    <location>
        <begin position="1"/>
        <end position="12"/>
    </location>
</feature>
<dbReference type="SMART" id="SM00276">
    <property type="entry name" value="GLECT"/>
    <property type="match status" value="1"/>
</dbReference>
<dbReference type="PROSITE" id="PS51304">
    <property type="entry name" value="GALECTIN"/>
    <property type="match status" value="1"/>
</dbReference>
<proteinExistence type="predicted"/>
<organism evidence="5 6">
    <name type="scientific">Labeo rohita</name>
    <name type="common">Indian major carp</name>
    <name type="synonym">Cyprinus rohita</name>
    <dbReference type="NCBI Taxonomy" id="84645"/>
    <lineage>
        <taxon>Eukaryota</taxon>
        <taxon>Metazoa</taxon>
        <taxon>Chordata</taxon>
        <taxon>Craniata</taxon>
        <taxon>Vertebrata</taxon>
        <taxon>Euteleostomi</taxon>
        <taxon>Actinopterygii</taxon>
        <taxon>Neopterygii</taxon>
        <taxon>Teleostei</taxon>
        <taxon>Ostariophysi</taxon>
        <taxon>Cypriniformes</taxon>
        <taxon>Cyprinidae</taxon>
        <taxon>Labeoninae</taxon>
        <taxon>Labeonini</taxon>
        <taxon>Labeo</taxon>
    </lineage>
</organism>
<evidence type="ECO:0000256" key="3">
    <source>
        <dbReference type="SAM" id="MobiDB-lite"/>
    </source>
</evidence>
<dbReference type="CDD" id="cd00070">
    <property type="entry name" value="GLECT"/>
    <property type="match status" value="1"/>
</dbReference>
<gene>
    <name evidence="5" type="ORF">ROHU_006563</name>
</gene>
<dbReference type="GO" id="GO:0030246">
    <property type="term" value="F:carbohydrate binding"/>
    <property type="evidence" value="ECO:0007669"/>
    <property type="project" value="UniProtKB-UniRule"/>
</dbReference>
<evidence type="ECO:0000256" key="2">
    <source>
        <dbReference type="RuleBase" id="RU102079"/>
    </source>
</evidence>
<comment type="caution">
    <text evidence="5">The sequence shown here is derived from an EMBL/GenBank/DDBJ whole genome shotgun (WGS) entry which is preliminary data.</text>
</comment>
<evidence type="ECO:0000256" key="1">
    <source>
        <dbReference type="ARBA" id="ARBA00022734"/>
    </source>
</evidence>
<feature type="region of interest" description="Disordered" evidence="3">
    <location>
        <begin position="1"/>
        <end position="21"/>
    </location>
</feature>
<dbReference type="PANTHER" id="PTHR11346:SF147">
    <property type="entry name" value="GALECTIN"/>
    <property type="match status" value="1"/>
</dbReference>
<feature type="domain" description="Galectin" evidence="4">
    <location>
        <begin position="194"/>
        <end position="301"/>
    </location>
</feature>
<dbReference type="EMBL" id="QBIY01012576">
    <property type="protein sequence ID" value="RXN22877.1"/>
    <property type="molecule type" value="Genomic_DNA"/>
</dbReference>
<protein>
    <recommendedName>
        <fullName evidence="2">Galectin</fullName>
    </recommendedName>
</protein>
<dbReference type="SUPFAM" id="SSF49899">
    <property type="entry name" value="Concanavalin A-like lectins/glucanases"/>
    <property type="match status" value="1"/>
</dbReference>